<organism evidence="3 4">
    <name type="scientific">Corynebacterium singulare</name>
    <dbReference type="NCBI Taxonomy" id="161899"/>
    <lineage>
        <taxon>Bacteria</taxon>
        <taxon>Bacillati</taxon>
        <taxon>Actinomycetota</taxon>
        <taxon>Actinomycetes</taxon>
        <taxon>Mycobacteriales</taxon>
        <taxon>Corynebacteriaceae</taxon>
        <taxon>Corynebacterium</taxon>
    </lineage>
</organism>
<reference evidence="3 4" key="1">
    <citation type="journal article" date="2015" name="Genome Announc.">
        <title>Complete Genome Sequence and Annotation of Corynebacterium singulare DSM 44357, Isolated from a Human Semen Specimen.</title>
        <authorList>
            <person name="Merten M."/>
            <person name="Brinkrolf K."/>
            <person name="Albersmeier A."/>
            <person name="Kutter Y."/>
            <person name="Ruckert C."/>
            <person name="Tauch A."/>
        </authorList>
    </citation>
    <scope>NUCLEOTIDE SEQUENCE [LARGE SCALE GENOMIC DNA]</scope>
    <source>
        <strain evidence="3">IBS B52218</strain>
    </source>
</reference>
<dbReference type="Gene3D" id="3.40.190.170">
    <property type="entry name" value="Bacterial extracellular solute-binding protein, family 7"/>
    <property type="match status" value="1"/>
</dbReference>
<proteinExistence type="predicted"/>
<name>A0A0B6F275_9CORY</name>
<dbReference type="PROSITE" id="PS51257">
    <property type="entry name" value="PROKAR_LIPOPROTEIN"/>
    <property type="match status" value="1"/>
</dbReference>
<dbReference type="PANTHER" id="PTHR33376">
    <property type="match status" value="1"/>
</dbReference>
<feature type="signal peptide" evidence="2">
    <location>
        <begin position="1"/>
        <end position="26"/>
    </location>
</feature>
<dbReference type="PANTHER" id="PTHR33376:SF15">
    <property type="entry name" value="BLL6794 PROTEIN"/>
    <property type="match status" value="1"/>
</dbReference>
<dbReference type="EMBL" id="CP010827">
    <property type="protein sequence ID" value="AJI78550.1"/>
    <property type="molecule type" value="Genomic_DNA"/>
</dbReference>
<sequence length="364" mass="39881">MPKKPARTLLATLTAVTLSLGLSACADNQDTYELHYATYSNSVSDQSKTVQAWAKRVEELTGGAVTVRFHYSQSLIGADEAANAIVDGRADIAQVASLYSASDLPMYTVAELPFETQNPHAHMRAVQRMYEESAEYREDFDKRGTRQLFPLPVGVAVLGTTTQVTGSDDLTNKNIRSGGLVAQVMQQGGANPVAMTATDVYESMERGIIDGYTSLGMSNMPTFGLAENTNYISNPGVGLYGSSLVGMSEDLFDKMPENYQQALLQASEEAINIGLKELDKEGTLACALAKDVGTEFIRWPEDEMAALEEASTVVDEWISRNESRGYNARTVIDDYRRILSEEEDNSTYKDALDQCIDNEVNTHE</sequence>
<evidence type="ECO:0000313" key="3">
    <source>
        <dbReference type="EMBL" id="AJI78550.1"/>
    </source>
</evidence>
<dbReference type="RefSeq" id="WP_201773968.1">
    <property type="nucleotide sequence ID" value="NZ_CP010827.1"/>
</dbReference>
<evidence type="ECO:0000313" key="4">
    <source>
        <dbReference type="Proteomes" id="UP000031890"/>
    </source>
</evidence>
<accession>A0A0B6F275</accession>
<dbReference type="AlphaFoldDB" id="A0A0B6F275"/>
<keyword evidence="1 2" id="KW-0732">Signal</keyword>
<evidence type="ECO:0000256" key="2">
    <source>
        <dbReference type="SAM" id="SignalP"/>
    </source>
</evidence>
<dbReference type="NCBIfam" id="NF037995">
    <property type="entry name" value="TRAP_S1"/>
    <property type="match status" value="1"/>
</dbReference>
<evidence type="ECO:0000256" key="1">
    <source>
        <dbReference type="ARBA" id="ARBA00022729"/>
    </source>
</evidence>
<dbReference type="Pfam" id="PF03480">
    <property type="entry name" value="DctP"/>
    <property type="match status" value="1"/>
</dbReference>
<dbReference type="STRING" id="161899.CSING_05055"/>
<dbReference type="HOGENOM" id="CLU_036176_2_1_11"/>
<dbReference type="KEGG" id="csx:CSING_05055"/>
<dbReference type="GO" id="GO:0055085">
    <property type="term" value="P:transmembrane transport"/>
    <property type="evidence" value="ECO:0007669"/>
    <property type="project" value="InterPro"/>
</dbReference>
<gene>
    <name evidence="3" type="ORF">CSING_05055</name>
</gene>
<dbReference type="Proteomes" id="UP000031890">
    <property type="component" value="Chromosome"/>
</dbReference>
<feature type="chain" id="PRO_5002120449" evidence="2">
    <location>
        <begin position="27"/>
        <end position="364"/>
    </location>
</feature>
<protein>
    <submittedName>
        <fullName evidence="3">TRAP-type C4-dicarboxylate transport system, periplasmic component</fullName>
    </submittedName>
</protein>
<dbReference type="InterPro" id="IPR018389">
    <property type="entry name" value="DctP_fam"/>
</dbReference>
<dbReference type="InterPro" id="IPR038404">
    <property type="entry name" value="TRAP_DctP_sf"/>
</dbReference>